<feature type="transmembrane region" description="Helical" evidence="2">
    <location>
        <begin position="85"/>
        <end position="115"/>
    </location>
</feature>
<keyword evidence="4" id="KW-1185">Reference proteome</keyword>
<dbReference type="EMBL" id="BAAAUX010000014">
    <property type="protein sequence ID" value="GAA2792521.1"/>
    <property type="molecule type" value="Genomic_DNA"/>
</dbReference>
<dbReference type="Proteomes" id="UP001500979">
    <property type="component" value="Unassembled WGS sequence"/>
</dbReference>
<protein>
    <submittedName>
        <fullName evidence="3">Uncharacterized protein</fullName>
    </submittedName>
</protein>
<keyword evidence="2" id="KW-0812">Transmembrane</keyword>
<reference evidence="3 4" key="1">
    <citation type="journal article" date="2019" name="Int. J. Syst. Evol. Microbiol.">
        <title>The Global Catalogue of Microorganisms (GCM) 10K type strain sequencing project: providing services to taxonomists for standard genome sequencing and annotation.</title>
        <authorList>
            <consortium name="The Broad Institute Genomics Platform"/>
            <consortium name="The Broad Institute Genome Sequencing Center for Infectious Disease"/>
            <person name="Wu L."/>
            <person name="Ma J."/>
        </authorList>
    </citation>
    <scope>NUCLEOTIDE SEQUENCE [LARGE SCALE GENOMIC DNA]</scope>
    <source>
        <strain evidence="3 4">JCM 9383</strain>
    </source>
</reference>
<evidence type="ECO:0000313" key="4">
    <source>
        <dbReference type="Proteomes" id="UP001500979"/>
    </source>
</evidence>
<accession>A0ABN3VDR7</accession>
<evidence type="ECO:0000313" key="3">
    <source>
        <dbReference type="EMBL" id="GAA2792521.1"/>
    </source>
</evidence>
<name>A0ABN3VDR7_9PSEU</name>
<organism evidence="3 4">
    <name type="scientific">Saccharopolyspora taberi</name>
    <dbReference type="NCBI Taxonomy" id="60895"/>
    <lineage>
        <taxon>Bacteria</taxon>
        <taxon>Bacillati</taxon>
        <taxon>Actinomycetota</taxon>
        <taxon>Actinomycetes</taxon>
        <taxon>Pseudonocardiales</taxon>
        <taxon>Pseudonocardiaceae</taxon>
        <taxon>Saccharopolyspora</taxon>
    </lineage>
</organism>
<feature type="compositionally biased region" description="Low complexity" evidence="1">
    <location>
        <begin position="16"/>
        <end position="39"/>
    </location>
</feature>
<sequence length="130" mass="13677">MATTTSTKSRPRQRRTSSTSRQTGEQRAASSGTSAQTSGMTLNLPFVTARFHAPDMHLPSRQDVTAAASSAAETVRAQLPSRGQAVFYGALGLGAALSMIEWPVALAIGVGNALIEREMHEHKHNGSSSG</sequence>
<dbReference type="RefSeq" id="WP_344680190.1">
    <property type="nucleotide sequence ID" value="NZ_BAAAUX010000014.1"/>
</dbReference>
<proteinExistence type="predicted"/>
<feature type="region of interest" description="Disordered" evidence="1">
    <location>
        <begin position="1"/>
        <end position="41"/>
    </location>
</feature>
<keyword evidence="2" id="KW-1133">Transmembrane helix</keyword>
<comment type="caution">
    <text evidence="3">The sequence shown here is derived from an EMBL/GenBank/DDBJ whole genome shotgun (WGS) entry which is preliminary data.</text>
</comment>
<evidence type="ECO:0000256" key="2">
    <source>
        <dbReference type="SAM" id="Phobius"/>
    </source>
</evidence>
<evidence type="ECO:0000256" key="1">
    <source>
        <dbReference type="SAM" id="MobiDB-lite"/>
    </source>
</evidence>
<keyword evidence="2" id="KW-0472">Membrane</keyword>
<gene>
    <name evidence="3" type="ORF">GCM10010470_29120</name>
</gene>